<dbReference type="PANTHER" id="PTHR23351">
    <property type="entry name" value="FOS TRANSCRIPTION FACTOR-RELATED"/>
    <property type="match status" value="1"/>
</dbReference>
<dbReference type="GO" id="GO:0000981">
    <property type="term" value="F:DNA-binding transcription factor activity, RNA polymerase II-specific"/>
    <property type="evidence" value="ECO:0007669"/>
    <property type="project" value="TreeGrafter"/>
</dbReference>
<feature type="compositionally biased region" description="Polar residues" evidence="5">
    <location>
        <begin position="82"/>
        <end position="91"/>
    </location>
</feature>
<dbReference type="SMART" id="SM00338">
    <property type="entry name" value="BRLZ"/>
    <property type="match status" value="1"/>
</dbReference>
<dbReference type="InterPro" id="IPR046347">
    <property type="entry name" value="bZIP_sf"/>
</dbReference>
<dbReference type="PROSITE" id="PS50217">
    <property type="entry name" value="BZIP"/>
    <property type="match status" value="1"/>
</dbReference>
<dbReference type="AlphaFoldDB" id="A0A9P0DU22"/>
<dbReference type="GO" id="GO:0005634">
    <property type="term" value="C:nucleus"/>
    <property type="evidence" value="ECO:0007669"/>
    <property type="project" value="TreeGrafter"/>
</dbReference>
<feature type="domain" description="BZIP" evidence="6">
    <location>
        <begin position="153"/>
        <end position="216"/>
    </location>
</feature>
<evidence type="ECO:0000256" key="5">
    <source>
        <dbReference type="SAM" id="MobiDB-lite"/>
    </source>
</evidence>
<feature type="coiled-coil region" evidence="4">
    <location>
        <begin position="185"/>
        <end position="212"/>
    </location>
</feature>
<proteinExistence type="predicted"/>
<protein>
    <recommendedName>
        <fullName evidence="6">BZIP domain-containing protein</fullName>
    </recommendedName>
</protein>
<sequence length="334" mass="36919">MYNLNVDLATSAQNAVNSLLVDGAATTPRTPEILNSLIAMTNPLDQYAFDESAPGKKPPIRGASFHTSSDSNSSSSSQVESPTTNPPSVQHTCSQLIKAGLKLTIEQKRRHHGDGEDLLDLDKVKRIKKNDYSESEDDKIKTESGVSLTAEDEERRRRRRERNKIAATKCRLKKRERTINLIQESETLETQNVELKAQMQELQTQKQTLFEMLSIHRPQCQHNIGPVTRDHLHRLPPVGTVIDGHPFGDPASYRSHNGDYSTASRPSSHHHHLSYTKLRPPPPSIVVEQIGGDFELAQFTDLDGGYPYGAASPCHGGYAGQGYNNGGMDNGCMA</sequence>
<evidence type="ECO:0000313" key="8">
    <source>
        <dbReference type="Proteomes" id="UP001153712"/>
    </source>
</evidence>
<keyword evidence="3" id="KW-0804">Transcription</keyword>
<evidence type="ECO:0000259" key="6">
    <source>
        <dbReference type="PROSITE" id="PS50217"/>
    </source>
</evidence>
<organism evidence="7 8">
    <name type="scientific">Phyllotreta striolata</name>
    <name type="common">Striped flea beetle</name>
    <name type="synonym">Crioceris striolata</name>
    <dbReference type="NCBI Taxonomy" id="444603"/>
    <lineage>
        <taxon>Eukaryota</taxon>
        <taxon>Metazoa</taxon>
        <taxon>Ecdysozoa</taxon>
        <taxon>Arthropoda</taxon>
        <taxon>Hexapoda</taxon>
        <taxon>Insecta</taxon>
        <taxon>Pterygota</taxon>
        <taxon>Neoptera</taxon>
        <taxon>Endopterygota</taxon>
        <taxon>Coleoptera</taxon>
        <taxon>Polyphaga</taxon>
        <taxon>Cucujiformia</taxon>
        <taxon>Chrysomeloidea</taxon>
        <taxon>Chrysomelidae</taxon>
        <taxon>Galerucinae</taxon>
        <taxon>Alticini</taxon>
        <taxon>Phyllotreta</taxon>
    </lineage>
</organism>
<feature type="compositionally biased region" description="Polar residues" evidence="5">
    <location>
        <begin position="254"/>
        <end position="266"/>
    </location>
</feature>
<keyword evidence="4" id="KW-0175">Coiled coil</keyword>
<dbReference type="Proteomes" id="UP001153712">
    <property type="component" value="Chromosome 12"/>
</dbReference>
<evidence type="ECO:0000313" key="7">
    <source>
        <dbReference type="EMBL" id="CAH1161020.1"/>
    </source>
</evidence>
<evidence type="ECO:0000256" key="3">
    <source>
        <dbReference type="ARBA" id="ARBA00023163"/>
    </source>
</evidence>
<dbReference type="PANTHER" id="PTHR23351:SF24">
    <property type="entry name" value="ACTIVATING TRANSCRIPTION FACTOR 3-RELATED"/>
    <property type="match status" value="1"/>
</dbReference>
<dbReference type="Pfam" id="PF00170">
    <property type="entry name" value="bZIP_1"/>
    <property type="match status" value="1"/>
</dbReference>
<dbReference type="PRINTS" id="PR00042">
    <property type="entry name" value="LEUZIPPRFOS"/>
</dbReference>
<feature type="compositionally biased region" description="Basic and acidic residues" evidence="5">
    <location>
        <begin position="131"/>
        <end position="142"/>
    </location>
</feature>
<feature type="region of interest" description="Disordered" evidence="5">
    <location>
        <begin position="131"/>
        <end position="160"/>
    </location>
</feature>
<accession>A0A9P0DU22</accession>
<dbReference type="OrthoDB" id="2596881at2759"/>
<evidence type="ECO:0000256" key="4">
    <source>
        <dbReference type="SAM" id="Coils"/>
    </source>
</evidence>
<dbReference type="InterPro" id="IPR004827">
    <property type="entry name" value="bZIP"/>
</dbReference>
<dbReference type="EMBL" id="OU900105">
    <property type="protein sequence ID" value="CAH1161020.1"/>
    <property type="molecule type" value="Genomic_DNA"/>
</dbReference>
<gene>
    <name evidence="7" type="ORF">PHYEVI_LOCUS2668</name>
</gene>
<feature type="region of interest" description="Disordered" evidence="5">
    <location>
        <begin position="247"/>
        <end position="280"/>
    </location>
</feature>
<dbReference type="PROSITE" id="PS00036">
    <property type="entry name" value="BZIP_BASIC"/>
    <property type="match status" value="1"/>
</dbReference>
<feature type="region of interest" description="Disordered" evidence="5">
    <location>
        <begin position="50"/>
        <end position="91"/>
    </location>
</feature>
<keyword evidence="1" id="KW-0805">Transcription regulation</keyword>
<dbReference type="InterPro" id="IPR000837">
    <property type="entry name" value="AP-1"/>
</dbReference>
<dbReference type="Gene3D" id="1.20.5.170">
    <property type="match status" value="1"/>
</dbReference>
<dbReference type="SUPFAM" id="SSF57959">
    <property type="entry name" value="Leucine zipper domain"/>
    <property type="match status" value="1"/>
</dbReference>
<name>A0A9P0DU22_PHYSR</name>
<reference evidence="7" key="1">
    <citation type="submission" date="2022-01" db="EMBL/GenBank/DDBJ databases">
        <authorList>
            <person name="King R."/>
        </authorList>
    </citation>
    <scope>NUCLEOTIDE SEQUENCE</scope>
</reference>
<feature type="compositionally biased region" description="Low complexity" evidence="5">
    <location>
        <begin position="64"/>
        <end position="81"/>
    </location>
</feature>
<dbReference type="GO" id="GO:0000978">
    <property type="term" value="F:RNA polymerase II cis-regulatory region sequence-specific DNA binding"/>
    <property type="evidence" value="ECO:0007669"/>
    <property type="project" value="TreeGrafter"/>
</dbReference>
<keyword evidence="2" id="KW-0238">DNA-binding</keyword>
<dbReference type="CDD" id="cd14722">
    <property type="entry name" value="bZIP_ATF3"/>
    <property type="match status" value="1"/>
</dbReference>
<keyword evidence="8" id="KW-1185">Reference proteome</keyword>
<evidence type="ECO:0000256" key="2">
    <source>
        <dbReference type="ARBA" id="ARBA00023125"/>
    </source>
</evidence>
<evidence type="ECO:0000256" key="1">
    <source>
        <dbReference type="ARBA" id="ARBA00023015"/>
    </source>
</evidence>